<comment type="caution">
    <text evidence="1">The sequence shown here is derived from an EMBL/GenBank/DDBJ whole genome shotgun (WGS) entry which is preliminary data.</text>
</comment>
<dbReference type="OrthoDB" id="298675at2759"/>
<dbReference type="Proteomes" id="UP000683925">
    <property type="component" value="Unassembled WGS sequence"/>
</dbReference>
<dbReference type="OMA" id="DERYNTI"/>
<dbReference type="AlphaFoldDB" id="A0A8S1SHQ4"/>
<protein>
    <submittedName>
        <fullName evidence="1">Uncharacterized protein</fullName>
    </submittedName>
</protein>
<sequence>MNKAQFRRLLSLIPDRQQSPINTKLFEIDLTIQQPKIKPKQLFIEELPLFLNQQHIQILPFVPQRMKTEVYKKIQQNFSKPFKSEDERYNTIDVVRSKSRKPTEVRKVSCTNSYQIQQQQNKMRKLRYSYESRRRQNSNNKFNFEAHFYIFVNANPSLNINKIRVNKQIIFQKLVDKYRIGISQKIINFFEIPQYIDFQFWKSLTQKLLTINQEQIIVFIYRLIHNHRHLSSTDLFQLGLTTQSEAIQKDIQTILTYIQQSLNTESIDNEEIEYLRKSSIFKDNLTLTNLLTWTEIYQIDQSKTIKQTKGLNYRKSVPIDQFISIYMTEDKEDSINYKSIISKYPNKYEQNEPFSINFPIFRRIFQNQKIHLWNDIYSFFTGQIC</sequence>
<evidence type="ECO:0000313" key="1">
    <source>
        <dbReference type="EMBL" id="CAD8138769.1"/>
    </source>
</evidence>
<name>A0A8S1SHQ4_PAROT</name>
<gene>
    <name evidence="1" type="ORF">POCTA_138.1.T0100059</name>
</gene>
<keyword evidence="2" id="KW-1185">Reference proteome</keyword>
<proteinExistence type="predicted"/>
<organism evidence="1 2">
    <name type="scientific">Paramecium octaurelia</name>
    <dbReference type="NCBI Taxonomy" id="43137"/>
    <lineage>
        <taxon>Eukaryota</taxon>
        <taxon>Sar</taxon>
        <taxon>Alveolata</taxon>
        <taxon>Ciliophora</taxon>
        <taxon>Intramacronucleata</taxon>
        <taxon>Oligohymenophorea</taxon>
        <taxon>Peniculida</taxon>
        <taxon>Parameciidae</taxon>
        <taxon>Paramecium</taxon>
    </lineage>
</organism>
<dbReference type="EMBL" id="CAJJDP010000009">
    <property type="protein sequence ID" value="CAD8138769.1"/>
    <property type="molecule type" value="Genomic_DNA"/>
</dbReference>
<accession>A0A8S1SHQ4</accession>
<evidence type="ECO:0000313" key="2">
    <source>
        <dbReference type="Proteomes" id="UP000683925"/>
    </source>
</evidence>
<reference evidence="1" key="1">
    <citation type="submission" date="2021-01" db="EMBL/GenBank/DDBJ databases">
        <authorList>
            <consortium name="Genoscope - CEA"/>
            <person name="William W."/>
        </authorList>
    </citation>
    <scope>NUCLEOTIDE SEQUENCE</scope>
</reference>